<dbReference type="Proteomes" id="UP000316426">
    <property type="component" value="Chromosome"/>
</dbReference>
<dbReference type="InterPro" id="IPR039315">
    <property type="entry name" value="CheW"/>
</dbReference>
<dbReference type="FunFam" id="2.40.50.180:FF:000002">
    <property type="entry name" value="Chemotaxis protein CheW"/>
    <property type="match status" value="1"/>
</dbReference>
<dbReference type="PANTHER" id="PTHR22617">
    <property type="entry name" value="CHEMOTAXIS SENSOR HISTIDINE KINASE-RELATED"/>
    <property type="match status" value="1"/>
</dbReference>
<protein>
    <recommendedName>
        <fullName evidence="2">Chemotaxis protein CheW</fullName>
    </recommendedName>
</protein>
<dbReference type="SMART" id="SM00260">
    <property type="entry name" value="CheW"/>
    <property type="match status" value="1"/>
</dbReference>
<dbReference type="PROSITE" id="PS50851">
    <property type="entry name" value="CHEW"/>
    <property type="match status" value="1"/>
</dbReference>
<dbReference type="GO" id="GO:0006935">
    <property type="term" value="P:chemotaxis"/>
    <property type="evidence" value="ECO:0007669"/>
    <property type="project" value="UniProtKB-KW"/>
</dbReference>
<dbReference type="GO" id="GO:0005829">
    <property type="term" value="C:cytosol"/>
    <property type="evidence" value="ECO:0007669"/>
    <property type="project" value="TreeGrafter"/>
</dbReference>
<dbReference type="GO" id="GO:0007165">
    <property type="term" value="P:signal transduction"/>
    <property type="evidence" value="ECO:0007669"/>
    <property type="project" value="InterPro"/>
</dbReference>
<keyword evidence="3" id="KW-0963">Cytoplasm</keyword>
<dbReference type="InterPro" id="IPR002545">
    <property type="entry name" value="CheW-lke_dom"/>
</dbReference>
<sequence>METATAERPVETQPPLGGDNRQYLTFKLDCEEYGIEILRVQEIKGYDHLTPVPSTPHYMKGVMNLRGTVVPIIELRARFGMPEREVDQFTVIIVVNVGSRVVGLLVDTVSDVLDIPTDAICDTPDLASGIEEQYLTGMGKVNDKLVMLLDLSKLIGAEAEVLEEIAA</sequence>
<dbReference type="EMBL" id="CP036349">
    <property type="protein sequence ID" value="QDV74695.1"/>
    <property type="molecule type" value="Genomic_DNA"/>
</dbReference>
<evidence type="ECO:0000256" key="4">
    <source>
        <dbReference type="ARBA" id="ARBA00022500"/>
    </source>
</evidence>
<gene>
    <name evidence="6" type="primary">cheW_2</name>
    <name evidence="6" type="ORF">Spa11_29030</name>
</gene>
<dbReference type="Pfam" id="PF01584">
    <property type="entry name" value="CheW"/>
    <property type="match status" value="1"/>
</dbReference>
<dbReference type="Gene3D" id="2.30.30.40">
    <property type="entry name" value="SH3 Domains"/>
    <property type="match status" value="1"/>
</dbReference>
<comment type="subcellular location">
    <subcellularLocation>
        <location evidence="1">Cytoplasm</location>
    </subcellularLocation>
</comment>
<accession>A0A518KA72</accession>
<feature type="domain" description="CheW-like" evidence="5">
    <location>
        <begin position="20"/>
        <end position="160"/>
    </location>
</feature>
<keyword evidence="4" id="KW-0145">Chemotaxis</keyword>
<evidence type="ECO:0000256" key="1">
    <source>
        <dbReference type="ARBA" id="ARBA00004496"/>
    </source>
</evidence>
<evidence type="ECO:0000259" key="5">
    <source>
        <dbReference type="PROSITE" id="PS50851"/>
    </source>
</evidence>
<evidence type="ECO:0000256" key="2">
    <source>
        <dbReference type="ARBA" id="ARBA00021483"/>
    </source>
</evidence>
<dbReference type="InterPro" id="IPR036061">
    <property type="entry name" value="CheW-like_dom_sf"/>
</dbReference>
<evidence type="ECO:0000256" key="3">
    <source>
        <dbReference type="ARBA" id="ARBA00022490"/>
    </source>
</evidence>
<dbReference type="PANTHER" id="PTHR22617:SF45">
    <property type="entry name" value="CHEMOTAXIS PROTEIN CHEW"/>
    <property type="match status" value="1"/>
</dbReference>
<evidence type="ECO:0000313" key="6">
    <source>
        <dbReference type="EMBL" id="QDV74695.1"/>
    </source>
</evidence>
<dbReference type="Gene3D" id="2.40.50.180">
    <property type="entry name" value="CheA-289, Domain 4"/>
    <property type="match status" value="1"/>
</dbReference>
<keyword evidence="7" id="KW-1185">Reference proteome</keyword>
<name>A0A518KA72_9BACT</name>
<dbReference type="CDD" id="cd00732">
    <property type="entry name" value="CheW"/>
    <property type="match status" value="1"/>
</dbReference>
<dbReference type="AlphaFoldDB" id="A0A518KA72"/>
<dbReference type="RefSeq" id="WP_145113326.1">
    <property type="nucleotide sequence ID" value="NZ_CP036349.1"/>
</dbReference>
<organism evidence="6 7">
    <name type="scientific">Botrimarina mediterranea</name>
    <dbReference type="NCBI Taxonomy" id="2528022"/>
    <lineage>
        <taxon>Bacteria</taxon>
        <taxon>Pseudomonadati</taxon>
        <taxon>Planctomycetota</taxon>
        <taxon>Planctomycetia</taxon>
        <taxon>Pirellulales</taxon>
        <taxon>Lacipirellulaceae</taxon>
        <taxon>Botrimarina</taxon>
    </lineage>
</organism>
<dbReference type="SUPFAM" id="SSF50341">
    <property type="entry name" value="CheW-like"/>
    <property type="match status" value="1"/>
</dbReference>
<evidence type="ECO:0000313" key="7">
    <source>
        <dbReference type="Proteomes" id="UP000316426"/>
    </source>
</evidence>
<reference evidence="6 7" key="1">
    <citation type="submission" date="2019-02" db="EMBL/GenBank/DDBJ databases">
        <title>Deep-cultivation of Planctomycetes and their phenomic and genomic characterization uncovers novel biology.</title>
        <authorList>
            <person name="Wiegand S."/>
            <person name="Jogler M."/>
            <person name="Boedeker C."/>
            <person name="Pinto D."/>
            <person name="Vollmers J."/>
            <person name="Rivas-Marin E."/>
            <person name="Kohn T."/>
            <person name="Peeters S.H."/>
            <person name="Heuer A."/>
            <person name="Rast P."/>
            <person name="Oberbeckmann S."/>
            <person name="Bunk B."/>
            <person name="Jeske O."/>
            <person name="Meyerdierks A."/>
            <person name="Storesund J.E."/>
            <person name="Kallscheuer N."/>
            <person name="Luecker S."/>
            <person name="Lage O.M."/>
            <person name="Pohl T."/>
            <person name="Merkel B.J."/>
            <person name="Hornburger P."/>
            <person name="Mueller R.-W."/>
            <person name="Bruemmer F."/>
            <person name="Labrenz M."/>
            <person name="Spormann A.M."/>
            <person name="Op den Camp H."/>
            <person name="Overmann J."/>
            <person name="Amann R."/>
            <person name="Jetten M.S.M."/>
            <person name="Mascher T."/>
            <person name="Medema M.H."/>
            <person name="Devos D.P."/>
            <person name="Kaster A.-K."/>
            <person name="Ovreas L."/>
            <person name="Rohde M."/>
            <person name="Galperin M.Y."/>
            <person name="Jogler C."/>
        </authorList>
    </citation>
    <scope>NUCLEOTIDE SEQUENCE [LARGE SCALE GENOMIC DNA]</scope>
    <source>
        <strain evidence="6 7">Spa11</strain>
    </source>
</reference>
<proteinExistence type="predicted"/>
<dbReference type="KEGG" id="bmei:Spa11_29030"/>